<dbReference type="PANTHER" id="PTHR24320">
    <property type="entry name" value="RETINOL DEHYDROGENASE"/>
    <property type="match status" value="1"/>
</dbReference>
<comment type="similarity">
    <text evidence="1">Belongs to the short-chain dehydrogenases/reductases (SDR) family.</text>
</comment>
<name>A0A2J6QQI6_9HELO</name>
<keyword evidence="3" id="KW-0560">Oxidoreductase</keyword>
<dbReference type="OrthoDB" id="4232400at2759"/>
<dbReference type="AlphaFoldDB" id="A0A2J6QQI6"/>
<evidence type="ECO:0000256" key="1">
    <source>
        <dbReference type="ARBA" id="ARBA00006484"/>
    </source>
</evidence>
<reference evidence="5 6" key="1">
    <citation type="submission" date="2016-05" db="EMBL/GenBank/DDBJ databases">
        <title>A degradative enzymes factory behind the ericoid mycorrhizal symbiosis.</title>
        <authorList>
            <consortium name="DOE Joint Genome Institute"/>
            <person name="Martino E."/>
            <person name="Morin E."/>
            <person name="Grelet G."/>
            <person name="Kuo A."/>
            <person name="Kohler A."/>
            <person name="Daghino S."/>
            <person name="Barry K."/>
            <person name="Choi C."/>
            <person name="Cichocki N."/>
            <person name="Clum A."/>
            <person name="Copeland A."/>
            <person name="Hainaut M."/>
            <person name="Haridas S."/>
            <person name="Labutti K."/>
            <person name="Lindquist E."/>
            <person name="Lipzen A."/>
            <person name="Khouja H.-R."/>
            <person name="Murat C."/>
            <person name="Ohm R."/>
            <person name="Olson A."/>
            <person name="Spatafora J."/>
            <person name="Veneault-Fourrey C."/>
            <person name="Henrissat B."/>
            <person name="Grigoriev I."/>
            <person name="Martin F."/>
            <person name="Perotto S."/>
        </authorList>
    </citation>
    <scope>NUCLEOTIDE SEQUENCE [LARGE SCALE GENOMIC DNA]</scope>
    <source>
        <strain evidence="5 6">UAMH 7357</strain>
    </source>
</reference>
<dbReference type="STRING" id="1745343.A0A2J6QQI6"/>
<dbReference type="Proteomes" id="UP000235672">
    <property type="component" value="Unassembled WGS sequence"/>
</dbReference>
<protein>
    <recommendedName>
        <fullName evidence="7">NAD(P)-binding protein</fullName>
    </recommendedName>
</protein>
<keyword evidence="2" id="KW-0521">NADP</keyword>
<organism evidence="5 6">
    <name type="scientific">Hyaloscypha hepaticicola</name>
    <dbReference type="NCBI Taxonomy" id="2082293"/>
    <lineage>
        <taxon>Eukaryota</taxon>
        <taxon>Fungi</taxon>
        <taxon>Dikarya</taxon>
        <taxon>Ascomycota</taxon>
        <taxon>Pezizomycotina</taxon>
        <taxon>Leotiomycetes</taxon>
        <taxon>Helotiales</taxon>
        <taxon>Hyaloscyphaceae</taxon>
        <taxon>Hyaloscypha</taxon>
    </lineage>
</organism>
<sequence>MSSNTNKQSSSSSGAVNNNSSKAPSSDRKSDYRLIKDAGFNNMNHMMQSYGLKMSEHEDIQEARAILDGLRKIDEANGRNELFDAWTIISLGEKGPDLGGNAKAELAIQEIQQDIPRANIALIEMDLSDLDSVKRGAGEFSREENKLHILINNAGRNQARLREPISHELSSHHFLTRLLLPVILRTSSPRSDPSVITGILIVSSDGHAKLVCAFSPSSLAFPT</sequence>
<feature type="region of interest" description="Disordered" evidence="4">
    <location>
        <begin position="1"/>
        <end position="32"/>
    </location>
</feature>
<dbReference type="PANTHER" id="PTHR24320:SF282">
    <property type="entry name" value="WW DOMAIN-CONTAINING OXIDOREDUCTASE"/>
    <property type="match status" value="1"/>
</dbReference>
<dbReference type="GO" id="GO:0016491">
    <property type="term" value="F:oxidoreductase activity"/>
    <property type="evidence" value="ECO:0007669"/>
    <property type="project" value="UniProtKB-KW"/>
</dbReference>
<proteinExistence type="inferred from homology"/>
<feature type="compositionally biased region" description="Low complexity" evidence="4">
    <location>
        <begin position="1"/>
        <end position="21"/>
    </location>
</feature>
<evidence type="ECO:0000256" key="2">
    <source>
        <dbReference type="ARBA" id="ARBA00022857"/>
    </source>
</evidence>
<gene>
    <name evidence="5" type="ORF">NA56DRAFT_742660</name>
</gene>
<dbReference type="Gene3D" id="3.40.50.720">
    <property type="entry name" value="NAD(P)-binding Rossmann-like Domain"/>
    <property type="match status" value="1"/>
</dbReference>
<evidence type="ECO:0000313" key="5">
    <source>
        <dbReference type="EMBL" id="PMD28530.1"/>
    </source>
</evidence>
<evidence type="ECO:0000256" key="3">
    <source>
        <dbReference type="ARBA" id="ARBA00023002"/>
    </source>
</evidence>
<dbReference type="EMBL" id="KZ613464">
    <property type="protein sequence ID" value="PMD28530.1"/>
    <property type="molecule type" value="Genomic_DNA"/>
</dbReference>
<dbReference type="InterPro" id="IPR036291">
    <property type="entry name" value="NAD(P)-bd_dom_sf"/>
</dbReference>
<evidence type="ECO:0008006" key="7">
    <source>
        <dbReference type="Google" id="ProtNLM"/>
    </source>
</evidence>
<keyword evidence="6" id="KW-1185">Reference proteome</keyword>
<dbReference type="SUPFAM" id="SSF51735">
    <property type="entry name" value="NAD(P)-binding Rossmann-fold domains"/>
    <property type="match status" value="1"/>
</dbReference>
<accession>A0A2J6QQI6</accession>
<evidence type="ECO:0000313" key="6">
    <source>
        <dbReference type="Proteomes" id="UP000235672"/>
    </source>
</evidence>
<evidence type="ECO:0000256" key="4">
    <source>
        <dbReference type="SAM" id="MobiDB-lite"/>
    </source>
</evidence>